<feature type="domain" description="Putative zinc-finger" evidence="4">
    <location>
        <begin position="12"/>
        <end position="37"/>
    </location>
</feature>
<dbReference type="InterPro" id="IPR041916">
    <property type="entry name" value="Anti_sigma_zinc_sf"/>
</dbReference>
<evidence type="ECO:0000313" key="6">
    <source>
        <dbReference type="Proteomes" id="UP000295453"/>
    </source>
</evidence>
<dbReference type="InterPro" id="IPR027383">
    <property type="entry name" value="Znf_put"/>
</dbReference>
<keyword evidence="2" id="KW-0804">Transcription</keyword>
<organism evidence="5 6">
    <name type="scientific">Nocardioides jejuensis</name>
    <dbReference type="NCBI Taxonomy" id="2502782"/>
    <lineage>
        <taxon>Bacteria</taxon>
        <taxon>Bacillati</taxon>
        <taxon>Actinomycetota</taxon>
        <taxon>Actinomycetes</taxon>
        <taxon>Propionibacteriales</taxon>
        <taxon>Nocardioidaceae</taxon>
        <taxon>Nocardioides</taxon>
    </lineage>
</organism>
<keyword evidence="3" id="KW-0472">Membrane</keyword>
<evidence type="ECO:0000256" key="2">
    <source>
        <dbReference type="ARBA" id="ARBA00023163"/>
    </source>
</evidence>
<gene>
    <name evidence="5" type="ORF">EPD65_09395</name>
</gene>
<keyword evidence="3" id="KW-1133">Transmembrane helix</keyword>
<comment type="caution">
    <text evidence="5">The sequence shown here is derived from an EMBL/GenBank/DDBJ whole genome shotgun (WGS) entry which is preliminary data.</text>
</comment>
<evidence type="ECO:0000256" key="3">
    <source>
        <dbReference type="SAM" id="Phobius"/>
    </source>
</evidence>
<reference evidence="5 6" key="1">
    <citation type="submission" date="2019-03" db="EMBL/GenBank/DDBJ databases">
        <authorList>
            <person name="Kim M.K.M."/>
        </authorList>
    </citation>
    <scope>NUCLEOTIDE SEQUENCE [LARGE SCALE GENOMIC DNA]</scope>
    <source>
        <strain evidence="5 6">18JY15-6</strain>
    </source>
</reference>
<dbReference type="Pfam" id="PF13490">
    <property type="entry name" value="zf-HC2"/>
    <property type="match status" value="1"/>
</dbReference>
<evidence type="ECO:0000256" key="1">
    <source>
        <dbReference type="ARBA" id="ARBA00023015"/>
    </source>
</evidence>
<dbReference type="RefSeq" id="WP_131583465.1">
    <property type="nucleotide sequence ID" value="NZ_SJZJ01000014.1"/>
</dbReference>
<keyword evidence="6" id="KW-1185">Reference proteome</keyword>
<evidence type="ECO:0000313" key="5">
    <source>
        <dbReference type="EMBL" id="TCJ24116.1"/>
    </source>
</evidence>
<sequence>MSTDPWEYADAAYALGALEPDERAAFERHLASCEACRSRVTSAGSAVGLLARGESPDTPPLPATLLPGLLHQARRVRRRRLVVTGALSGVAAACVLAVVLVAAPLRDGPAREPMAQVGHPPISAEAAVVPTAWGTRITLTCRYLGEPAGYRYALRVRGTDGTVTTLGTWSLGDRDVTFTGGTALPVAEIAAVEVTDGSGTTLLTLDHPGA</sequence>
<dbReference type="EMBL" id="SJZJ01000014">
    <property type="protein sequence ID" value="TCJ24116.1"/>
    <property type="molecule type" value="Genomic_DNA"/>
</dbReference>
<dbReference type="OrthoDB" id="5242431at2"/>
<proteinExistence type="predicted"/>
<keyword evidence="1" id="KW-0805">Transcription regulation</keyword>
<protein>
    <submittedName>
        <fullName evidence="5">Anti-sigma factor</fullName>
    </submittedName>
</protein>
<dbReference type="AlphaFoldDB" id="A0A4R1C2X5"/>
<evidence type="ECO:0000259" key="4">
    <source>
        <dbReference type="Pfam" id="PF13490"/>
    </source>
</evidence>
<dbReference type="Gene3D" id="1.10.10.1320">
    <property type="entry name" value="Anti-sigma factor, zinc-finger domain"/>
    <property type="match status" value="1"/>
</dbReference>
<accession>A0A4R1C2X5</accession>
<dbReference type="Proteomes" id="UP000295453">
    <property type="component" value="Unassembled WGS sequence"/>
</dbReference>
<name>A0A4R1C2X5_9ACTN</name>
<keyword evidence="3" id="KW-0812">Transmembrane</keyword>
<feature type="transmembrane region" description="Helical" evidence="3">
    <location>
        <begin position="81"/>
        <end position="105"/>
    </location>
</feature>